<dbReference type="EMBL" id="DWVP01000004">
    <property type="protein sequence ID" value="HJC84376.1"/>
    <property type="molecule type" value="Genomic_DNA"/>
</dbReference>
<reference evidence="2" key="1">
    <citation type="journal article" date="2021" name="PeerJ">
        <title>Extensive microbial diversity within the chicken gut microbiome revealed by metagenomics and culture.</title>
        <authorList>
            <person name="Gilroy R."/>
            <person name="Ravi A."/>
            <person name="Getino M."/>
            <person name="Pursley I."/>
            <person name="Horton D.L."/>
            <person name="Alikhan N.F."/>
            <person name="Baker D."/>
            <person name="Gharbi K."/>
            <person name="Hall N."/>
            <person name="Watson M."/>
            <person name="Adriaenssens E.M."/>
            <person name="Foster-Nyarko E."/>
            <person name="Jarju S."/>
            <person name="Secka A."/>
            <person name="Antonio M."/>
            <person name="Oren A."/>
            <person name="Chaudhuri R.R."/>
            <person name="La Ragione R."/>
            <person name="Hildebrand F."/>
            <person name="Pallen M.J."/>
        </authorList>
    </citation>
    <scope>NUCLEOTIDE SEQUENCE</scope>
    <source>
        <strain evidence="2">ChiHjej13B12-4958</strain>
    </source>
</reference>
<dbReference type="Proteomes" id="UP000823858">
    <property type="component" value="Unassembled WGS sequence"/>
</dbReference>
<dbReference type="AlphaFoldDB" id="A0A9D2QBC3"/>
<dbReference type="Pfam" id="PF00480">
    <property type="entry name" value="ROK"/>
    <property type="match status" value="1"/>
</dbReference>
<name>A0A9D2QBC3_9CORY</name>
<proteinExistence type="inferred from homology"/>
<comment type="caution">
    <text evidence="2">The sequence shown here is derived from an EMBL/GenBank/DDBJ whole genome shotgun (WGS) entry which is preliminary data.</text>
</comment>
<evidence type="ECO:0000313" key="3">
    <source>
        <dbReference type="Proteomes" id="UP000823858"/>
    </source>
</evidence>
<dbReference type="SUPFAM" id="SSF53067">
    <property type="entry name" value="Actin-like ATPase domain"/>
    <property type="match status" value="1"/>
</dbReference>
<protein>
    <submittedName>
        <fullName evidence="2">ROK family protein</fullName>
    </submittedName>
</protein>
<accession>A0A9D2QBC3</accession>
<dbReference type="PANTHER" id="PTHR18964">
    <property type="entry name" value="ROK (REPRESSOR, ORF, KINASE) FAMILY"/>
    <property type="match status" value="1"/>
</dbReference>
<comment type="similarity">
    <text evidence="1">Belongs to the ROK (NagC/XylR) family.</text>
</comment>
<dbReference type="NCBIfam" id="NF045942">
    <property type="entry name" value="PolPhglucPhase"/>
    <property type="match status" value="1"/>
</dbReference>
<evidence type="ECO:0000256" key="1">
    <source>
        <dbReference type="ARBA" id="ARBA00006479"/>
    </source>
</evidence>
<dbReference type="PANTHER" id="PTHR18964:SF146">
    <property type="entry name" value="POLYPHOSPHATE GLUCOKINASE"/>
    <property type="match status" value="1"/>
</dbReference>
<sequence length="277" mass="28822">MSTSDNSSDSRSAGTVTGTSDIGFGVDIGGSGIKGARVDLGTGEFIGDRIRIPTPRPATPEAVADTVAELLLQAGWDGPVGLTVPGVVTDQTARTAANIDPSWIGTDCRELFTTRLAAAGVAGAGSAPEFTVLNDADAAGIAEVAFGDPKATSGSVLLLTFGTGIGSALLHDGELFPNTELGHLRFPAMDAEDWASAAVRTREDLTYREWAGRVDRVLHEYVRILNPTTIIVGGGISRKHEKWVPKLTVDVTVVPAKLRNRAGIIGAALAVRDGVRP</sequence>
<dbReference type="InterPro" id="IPR043129">
    <property type="entry name" value="ATPase_NBD"/>
</dbReference>
<dbReference type="InterPro" id="IPR000600">
    <property type="entry name" value="ROK"/>
</dbReference>
<dbReference type="Gene3D" id="3.30.420.40">
    <property type="match status" value="2"/>
</dbReference>
<evidence type="ECO:0000313" key="2">
    <source>
        <dbReference type="EMBL" id="HJC84376.1"/>
    </source>
</evidence>
<reference evidence="2" key="2">
    <citation type="submission" date="2021-04" db="EMBL/GenBank/DDBJ databases">
        <authorList>
            <person name="Gilroy R."/>
        </authorList>
    </citation>
    <scope>NUCLEOTIDE SEQUENCE</scope>
    <source>
        <strain evidence="2">ChiHjej13B12-4958</strain>
    </source>
</reference>
<organism evidence="2 3">
    <name type="scientific">Candidatus Corynebacterium faecigallinarum</name>
    <dbReference type="NCBI Taxonomy" id="2838528"/>
    <lineage>
        <taxon>Bacteria</taxon>
        <taxon>Bacillati</taxon>
        <taxon>Actinomycetota</taxon>
        <taxon>Actinomycetes</taxon>
        <taxon>Mycobacteriales</taxon>
        <taxon>Corynebacteriaceae</taxon>
        <taxon>Corynebacterium</taxon>
    </lineage>
</organism>
<gene>
    <name evidence="2" type="ORF">H9751_02265</name>
</gene>
<dbReference type="CDD" id="cd24058">
    <property type="entry name" value="ASKHA_NBD_ROK_PPGK"/>
    <property type="match status" value="1"/>
</dbReference>